<sequence>MYVYLLVSRFTPSFSCLFWIHPLPSSFCSFFPPLAFPVRIVVLNMRASFPACSIRSPFILSGYDYAPGACCLLVSAAHPPSFKSSPFVRRVHFPIPGLPHLPYLWGPSTARYLPFISPLVLRFATPFFALSPHSRLSFFHPLPPFTLPPMYLPFSHLVVLSIPHLSTSYLVSMFQPSPLPSLTSLLLLLLLLLLHPPCLLVLVIVLCLPSPPAQPPRTILRHVP</sequence>
<gene>
    <name evidence="2" type="ORF">FB45DRAFT_432238</name>
</gene>
<feature type="transmembrane region" description="Helical" evidence="1">
    <location>
        <begin position="112"/>
        <end position="130"/>
    </location>
</feature>
<name>A0AAD7B213_9AGAR</name>
<dbReference type="Proteomes" id="UP001221142">
    <property type="component" value="Unassembled WGS sequence"/>
</dbReference>
<feature type="transmembrane region" description="Helical" evidence="1">
    <location>
        <begin position="150"/>
        <end position="172"/>
    </location>
</feature>
<organism evidence="2 3">
    <name type="scientific">Roridomyces roridus</name>
    <dbReference type="NCBI Taxonomy" id="1738132"/>
    <lineage>
        <taxon>Eukaryota</taxon>
        <taxon>Fungi</taxon>
        <taxon>Dikarya</taxon>
        <taxon>Basidiomycota</taxon>
        <taxon>Agaricomycotina</taxon>
        <taxon>Agaricomycetes</taxon>
        <taxon>Agaricomycetidae</taxon>
        <taxon>Agaricales</taxon>
        <taxon>Marasmiineae</taxon>
        <taxon>Mycenaceae</taxon>
        <taxon>Roridomyces</taxon>
    </lineage>
</organism>
<reference evidence="2" key="1">
    <citation type="submission" date="2023-03" db="EMBL/GenBank/DDBJ databases">
        <title>Massive genome expansion in bonnet fungi (Mycena s.s.) driven by repeated elements and novel gene families across ecological guilds.</title>
        <authorList>
            <consortium name="Lawrence Berkeley National Laboratory"/>
            <person name="Harder C.B."/>
            <person name="Miyauchi S."/>
            <person name="Viragh M."/>
            <person name="Kuo A."/>
            <person name="Thoen E."/>
            <person name="Andreopoulos B."/>
            <person name="Lu D."/>
            <person name="Skrede I."/>
            <person name="Drula E."/>
            <person name="Henrissat B."/>
            <person name="Morin E."/>
            <person name="Kohler A."/>
            <person name="Barry K."/>
            <person name="LaButti K."/>
            <person name="Morin E."/>
            <person name="Salamov A."/>
            <person name="Lipzen A."/>
            <person name="Mereny Z."/>
            <person name="Hegedus B."/>
            <person name="Baldrian P."/>
            <person name="Stursova M."/>
            <person name="Weitz H."/>
            <person name="Taylor A."/>
            <person name="Grigoriev I.V."/>
            <person name="Nagy L.G."/>
            <person name="Martin F."/>
            <person name="Kauserud H."/>
        </authorList>
    </citation>
    <scope>NUCLEOTIDE SEQUENCE</scope>
    <source>
        <strain evidence="2">9284</strain>
    </source>
</reference>
<evidence type="ECO:0000313" key="3">
    <source>
        <dbReference type="Proteomes" id="UP001221142"/>
    </source>
</evidence>
<protein>
    <submittedName>
        <fullName evidence="2">Uncharacterized protein</fullName>
    </submittedName>
</protein>
<evidence type="ECO:0000256" key="1">
    <source>
        <dbReference type="SAM" id="Phobius"/>
    </source>
</evidence>
<keyword evidence="1" id="KW-1133">Transmembrane helix</keyword>
<keyword evidence="1" id="KW-0472">Membrane</keyword>
<keyword evidence="3" id="KW-1185">Reference proteome</keyword>
<proteinExistence type="predicted"/>
<keyword evidence="1" id="KW-0812">Transmembrane</keyword>
<accession>A0AAD7B213</accession>
<evidence type="ECO:0000313" key="2">
    <source>
        <dbReference type="EMBL" id="KAJ7607194.1"/>
    </source>
</evidence>
<dbReference type="AlphaFoldDB" id="A0AAD7B213"/>
<feature type="transmembrane region" description="Helical" evidence="1">
    <location>
        <begin position="184"/>
        <end position="206"/>
    </location>
</feature>
<dbReference type="EMBL" id="JARKIF010000051">
    <property type="protein sequence ID" value="KAJ7607194.1"/>
    <property type="molecule type" value="Genomic_DNA"/>
</dbReference>
<comment type="caution">
    <text evidence="2">The sequence shown here is derived from an EMBL/GenBank/DDBJ whole genome shotgun (WGS) entry which is preliminary data.</text>
</comment>